<dbReference type="KEGG" id="hni:W911_13835"/>
<reference evidence="2 3" key="1">
    <citation type="journal article" date="2014" name="Genome Announc.">
        <title>Complete Genome Sequence of Hyphomicrobium nitrativorans Strain NL23, a Denitrifying Bacterium Isolated from Biofilm of a Methanol-Fed Denitrification System Treating Seawater at the Montreal Biodome.</title>
        <authorList>
            <person name="Martineau C."/>
            <person name="Villeneuve C."/>
            <person name="Mauffrey F."/>
            <person name="Villemur R."/>
        </authorList>
    </citation>
    <scope>NUCLEOTIDE SEQUENCE [LARGE SCALE GENOMIC DNA]</scope>
    <source>
        <strain evidence="2">NL23</strain>
    </source>
</reference>
<dbReference type="RefSeq" id="WP_023788087.1">
    <property type="nucleotide sequence ID" value="NC_022997.1"/>
</dbReference>
<dbReference type="InterPro" id="IPR005265">
    <property type="entry name" value="HemJ-like"/>
</dbReference>
<evidence type="ECO:0000313" key="2">
    <source>
        <dbReference type="EMBL" id="AHB49250.1"/>
    </source>
</evidence>
<dbReference type="PATRIC" id="fig|1029756.8.peg.2879"/>
<name>V5SGT8_9HYPH</name>
<proteinExistence type="predicted"/>
<dbReference type="Proteomes" id="UP000018542">
    <property type="component" value="Chromosome"/>
</dbReference>
<dbReference type="HOGENOM" id="CLU_125006_3_0_5"/>
<feature type="transmembrane region" description="Helical" evidence="1">
    <location>
        <begin position="87"/>
        <end position="105"/>
    </location>
</feature>
<keyword evidence="1" id="KW-0812">Transmembrane</keyword>
<feature type="transmembrane region" description="Helical" evidence="1">
    <location>
        <begin position="58"/>
        <end position="81"/>
    </location>
</feature>
<evidence type="ECO:0000256" key="1">
    <source>
        <dbReference type="SAM" id="Phobius"/>
    </source>
</evidence>
<feature type="transmembrane region" description="Helical" evidence="1">
    <location>
        <begin position="125"/>
        <end position="144"/>
    </location>
</feature>
<keyword evidence="1" id="KW-0472">Membrane</keyword>
<dbReference type="GO" id="GO:0006782">
    <property type="term" value="P:protoporphyrinogen IX biosynthetic process"/>
    <property type="evidence" value="ECO:0007669"/>
    <property type="project" value="UniProtKB-UniPathway"/>
</dbReference>
<dbReference type="AlphaFoldDB" id="V5SGT8"/>
<protein>
    <submittedName>
        <fullName evidence="2">Membrane protein</fullName>
    </submittedName>
</protein>
<dbReference type="OrthoDB" id="7570050at2"/>
<keyword evidence="3" id="KW-1185">Reference proteome</keyword>
<organism evidence="2 3">
    <name type="scientific">Hyphomicrobium nitrativorans NL23</name>
    <dbReference type="NCBI Taxonomy" id="1029756"/>
    <lineage>
        <taxon>Bacteria</taxon>
        <taxon>Pseudomonadati</taxon>
        <taxon>Pseudomonadota</taxon>
        <taxon>Alphaproteobacteria</taxon>
        <taxon>Hyphomicrobiales</taxon>
        <taxon>Hyphomicrobiaceae</taxon>
        <taxon>Hyphomicrobium</taxon>
    </lineage>
</organism>
<accession>V5SGT8</accession>
<dbReference type="EMBL" id="CP006912">
    <property type="protein sequence ID" value="AHB49250.1"/>
    <property type="molecule type" value="Genomic_DNA"/>
</dbReference>
<dbReference type="STRING" id="1029756.W911_13835"/>
<feature type="transmembrane region" description="Helical" evidence="1">
    <location>
        <begin position="6"/>
        <end position="26"/>
    </location>
</feature>
<keyword evidence="1" id="KW-1133">Transmembrane helix</keyword>
<dbReference type="Pfam" id="PF03653">
    <property type="entry name" value="UPF0093"/>
    <property type="match status" value="1"/>
</dbReference>
<gene>
    <name evidence="2" type="ORF">W911_13835</name>
</gene>
<evidence type="ECO:0000313" key="3">
    <source>
        <dbReference type="Proteomes" id="UP000018542"/>
    </source>
</evidence>
<dbReference type="UniPathway" id="UPA00251">
    <property type="reaction ID" value="UER00324"/>
</dbReference>
<sequence>MIAFVKLIHIAAVAIWVGGLIALPACHRRLGQLQARPRVQGGHEMDASEQRLRDAARFAYVAIVSPAAFVAVTTGIVLIFQGGVVDPWFAVKLAFIVVLVVAHSLAGQTTARLSGKGSAYPAWRYVGATGLAGAITLATVAVSLSKPSLDGVSIPPALREPGALKTIVERVIPWR</sequence>